<dbReference type="SUPFAM" id="SSF49899">
    <property type="entry name" value="Concanavalin A-like lectins/glucanases"/>
    <property type="match status" value="1"/>
</dbReference>
<feature type="active site" description="Proton donor" evidence="5">
    <location>
        <position position="143"/>
    </location>
</feature>
<evidence type="ECO:0000256" key="4">
    <source>
        <dbReference type="ARBA" id="ARBA00023295"/>
    </source>
</evidence>
<reference evidence="7 8" key="1">
    <citation type="submission" date="2017-06" db="EMBL/GenBank/DDBJ databases">
        <title>Description of Rhodopirellula bahusiensis sp. nov.</title>
        <authorList>
            <person name="Kizina J."/>
            <person name="Harder J."/>
        </authorList>
    </citation>
    <scope>NUCLEOTIDE SEQUENCE [LARGE SCALE GENOMIC DNA]</scope>
    <source>
        <strain evidence="7 8">SWK21</strain>
    </source>
</reference>
<organism evidence="7 8">
    <name type="scientific">Rhodopirellula bahusiensis</name>
    <dbReference type="NCBI Taxonomy" id="2014065"/>
    <lineage>
        <taxon>Bacteria</taxon>
        <taxon>Pseudomonadati</taxon>
        <taxon>Planctomycetota</taxon>
        <taxon>Planctomycetia</taxon>
        <taxon>Pirellulales</taxon>
        <taxon>Pirellulaceae</taxon>
        <taxon>Rhodopirellula</taxon>
    </lineage>
</organism>
<dbReference type="InterPro" id="IPR000757">
    <property type="entry name" value="Beta-glucanase-like"/>
</dbReference>
<evidence type="ECO:0000256" key="5">
    <source>
        <dbReference type="PIRSR" id="PIRSR001097-50"/>
    </source>
</evidence>
<comment type="caution">
    <text evidence="7">The sequence shown here is derived from an EMBL/GenBank/DDBJ whole genome shotgun (WGS) entry which is preliminary data.</text>
</comment>
<dbReference type="InterPro" id="IPR013320">
    <property type="entry name" value="ConA-like_dom_sf"/>
</dbReference>
<dbReference type="Pfam" id="PF00722">
    <property type="entry name" value="Glyco_hydro_16"/>
    <property type="match status" value="1"/>
</dbReference>
<dbReference type="PIRSF" id="PIRSF001097">
    <property type="entry name" value="Agarase"/>
    <property type="match status" value="1"/>
</dbReference>
<dbReference type="CDD" id="cd02178">
    <property type="entry name" value="GH16_beta_agarase"/>
    <property type="match status" value="1"/>
</dbReference>
<evidence type="ECO:0000256" key="2">
    <source>
        <dbReference type="ARBA" id="ARBA00022729"/>
    </source>
</evidence>
<dbReference type="AlphaFoldDB" id="A0A2G1W0J4"/>
<evidence type="ECO:0000313" key="7">
    <source>
        <dbReference type="EMBL" id="PHQ32370.1"/>
    </source>
</evidence>
<accession>A0A2G1W0J4</accession>
<evidence type="ECO:0000256" key="1">
    <source>
        <dbReference type="ARBA" id="ARBA00006865"/>
    </source>
</evidence>
<protein>
    <submittedName>
        <fullName evidence="7">Beta-agarase</fullName>
    </submittedName>
</protein>
<keyword evidence="2" id="KW-0732">Signal</keyword>
<feature type="active site" description="Nucleophile" evidence="5">
    <location>
        <position position="138"/>
    </location>
</feature>
<dbReference type="Gene3D" id="2.60.120.200">
    <property type="match status" value="1"/>
</dbReference>
<feature type="domain" description="GH16" evidence="6">
    <location>
        <begin position="12"/>
        <end position="284"/>
    </location>
</feature>
<dbReference type="PROSITE" id="PS51762">
    <property type="entry name" value="GH16_2"/>
    <property type="match status" value="1"/>
</dbReference>
<dbReference type="GO" id="GO:0005975">
    <property type="term" value="P:carbohydrate metabolic process"/>
    <property type="evidence" value="ECO:0007669"/>
    <property type="project" value="InterPro"/>
</dbReference>
<name>A0A2G1W0J4_9BACT</name>
<dbReference type="InterPro" id="IPR050546">
    <property type="entry name" value="Glycosyl_Hydrlase_16"/>
</dbReference>
<proteinExistence type="inferred from homology"/>
<dbReference type="PANTHER" id="PTHR10963:SF55">
    <property type="entry name" value="GLYCOSIDE HYDROLASE FAMILY 16 PROTEIN"/>
    <property type="match status" value="1"/>
</dbReference>
<keyword evidence="4" id="KW-0326">Glycosidase</keyword>
<keyword evidence="8" id="KW-1185">Reference proteome</keyword>
<dbReference type="InterPro" id="IPR016287">
    <property type="entry name" value="Beta_agarase"/>
</dbReference>
<keyword evidence="3" id="KW-0378">Hydrolase</keyword>
<dbReference type="EMBL" id="NIZW01000028">
    <property type="protein sequence ID" value="PHQ32370.1"/>
    <property type="molecule type" value="Genomic_DNA"/>
</dbReference>
<gene>
    <name evidence="7" type="ORF">CEE69_26195</name>
</gene>
<dbReference type="Proteomes" id="UP000225740">
    <property type="component" value="Unassembled WGS sequence"/>
</dbReference>
<evidence type="ECO:0000313" key="8">
    <source>
        <dbReference type="Proteomes" id="UP000225740"/>
    </source>
</evidence>
<evidence type="ECO:0000256" key="3">
    <source>
        <dbReference type="ARBA" id="ARBA00022801"/>
    </source>
</evidence>
<sequence length="287" mass="32540">MVCFAASVSLAEDWDGLEVPASAESGTTWKLHPVSDDFNYVAKPTGKPKEFTKRWNDSFINAWKGPGRTEFNSGHSYVNDGHLGIHASRKPGTDLVYTGAVSSKETFRYPLYVEASVKISGLVLASNVWMLSPDSTEEIDIIEAYGSQRPGQEWTAQRLHISHHVFIREPFQDYQPTDEGSWYEDGSNWREEFHRAGVFWKDPWNLEYYIDGKKVRTVSGESIIDPHGYTKGNGLSKPMHLIIDAEDQTWRSDKGITPTDSELADLTKSIMWVDWIRVYEGVPSEND</sequence>
<dbReference type="GO" id="GO:0033916">
    <property type="term" value="F:beta-agarase activity"/>
    <property type="evidence" value="ECO:0007669"/>
    <property type="project" value="InterPro"/>
</dbReference>
<evidence type="ECO:0000259" key="6">
    <source>
        <dbReference type="PROSITE" id="PS51762"/>
    </source>
</evidence>
<dbReference type="PANTHER" id="PTHR10963">
    <property type="entry name" value="GLYCOSYL HYDROLASE-RELATED"/>
    <property type="match status" value="1"/>
</dbReference>
<dbReference type="OrthoDB" id="253701at2"/>
<comment type="similarity">
    <text evidence="1">Belongs to the glycosyl hydrolase 16 family.</text>
</comment>